<dbReference type="InterPro" id="IPR007889">
    <property type="entry name" value="HTH_Psq"/>
</dbReference>
<dbReference type="GO" id="GO:0005634">
    <property type="term" value="C:nucleus"/>
    <property type="evidence" value="ECO:0007669"/>
    <property type="project" value="UniProtKB-SubCell"/>
</dbReference>
<keyword evidence="4" id="KW-1185">Reference proteome</keyword>
<protein>
    <recommendedName>
        <fullName evidence="2">HTH psq-type domain-containing protein</fullName>
    </recommendedName>
</protein>
<organism evidence="3 4">
    <name type="scientific">Apolygus lucorum</name>
    <name type="common">Small green plant bug</name>
    <name type="synonym">Lygocoris lucorum</name>
    <dbReference type="NCBI Taxonomy" id="248454"/>
    <lineage>
        <taxon>Eukaryota</taxon>
        <taxon>Metazoa</taxon>
        <taxon>Ecdysozoa</taxon>
        <taxon>Arthropoda</taxon>
        <taxon>Hexapoda</taxon>
        <taxon>Insecta</taxon>
        <taxon>Pterygota</taxon>
        <taxon>Neoptera</taxon>
        <taxon>Paraneoptera</taxon>
        <taxon>Hemiptera</taxon>
        <taxon>Heteroptera</taxon>
        <taxon>Panheteroptera</taxon>
        <taxon>Cimicomorpha</taxon>
        <taxon>Miridae</taxon>
        <taxon>Mirini</taxon>
        <taxon>Apolygus</taxon>
    </lineage>
</organism>
<dbReference type="AlphaFoldDB" id="A0A8S9XKA9"/>
<dbReference type="SUPFAM" id="SSF46689">
    <property type="entry name" value="Homeodomain-like"/>
    <property type="match status" value="1"/>
</dbReference>
<reference evidence="3" key="1">
    <citation type="journal article" date="2021" name="Mol. Ecol. Resour.">
        <title>Apolygus lucorum genome provides insights into omnivorousness and mesophyll feeding.</title>
        <authorList>
            <person name="Liu Y."/>
            <person name="Liu H."/>
            <person name="Wang H."/>
            <person name="Huang T."/>
            <person name="Liu B."/>
            <person name="Yang B."/>
            <person name="Yin L."/>
            <person name="Li B."/>
            <person name="Zhang Y."/>
            <person name="Zhang S."/>
            <person name="Jiang F."/>
            <person name="Zhang X."/>
            <person name="Ren Y."/>
            <person name="Wang B."/>
            <person name="Wang S."/>
            <person name="Lu Y."/>
            <person name="Wu K."/>
            <person name="Fan W."/>
            <person name="Wang G."/>
        </authorList>
    </citation>
    <scope>NUCLEOTIDE SEQUENCE</scope>
    <source>
        <strain evidence="3">12Hb</strain>
    </source>
</reference>
<sequence length="277" mass="29917">MPPVKGKMWSYSQEALRAAVAAVSGGVPVSTAAKRHGVPRVTLLYKVRGKTPLRSAPTGAPSLPIKPLRARTVQFTCSPFRAEERENRYRSSLSVIDPLLELPVVKLQTSHSSRSKSVLTSVSPRAVISDCQVIWELILFLQNTTKGKMSVASVHPASGLSNRSQSFSSFSSTEELSSYLSTEPVLSIEELRLQLNSCFTCGVSWTEDHVSLDCAECGGYSLARPCPTCEGHCSAVWKRDLTMSHACGKARWTGSCGLLAPIQDDVFSSRIAAAPSS</sequence>
<evidence type="ECO:0000256" key="1">
    <source>
        <dbReference type="ARBA" id="ARBA00004123"/>
    </source>
</evidence>
<dbReference type="Gene3D" id="1.10.10.60">
    <property type="entry name" value="Homeodomain-like"/>
    <property type="match status" value="1"/>
</dbReference>
<evidence type="ECO:0000259" key="2">
    <source>
        <dbReference type="Pfam" id="PF05225"/>
    </source>
</evidence>
<dbReference type="EMBL" id="WIXP02000007">
    <property type="protein sequence ID" value="KAF6208711.1"/>
    <property type="molecule type" value="Genomic_DNA"/>
</dbReference>
<dbReference type="Pfam" id="PF05225">
    <property type="entry name" value="HTH_psq"/>
    <property type="match status" value="1"/>
</dbReference>
<evidence type="ECO:0000313" key="4">
    <source>
        <dbReference type="Proteomes" id="UP000466442"/>
    </source>
</evidence>
<comment type="subcellular location">
    <subcellularLocation>
        <location evidence="1">Nucleus</location>
    </subcellularLocation>
</comment>
<proteinExistence type="predicted"/>
<comment type="caution">
    <text evidence="3">The sequence shown here is derived from an EMBL/GenBank/DDBJ whole genome shotgun (WGS) entry which is preliminary data.</text>
</comment>
<accession>A0A8S9XKA9</accession>
<evidence type="ECO:0000313" key="3">
    <source>
        <dbReference type="EMBL" id="KAF6208711.1"/>
    </source>
</evidence>
<dbReference type="GO" id="GO:0003677">
    <property type="term" value="F:DNA binding"/>
    <property type="evidence" value="ECO:0007669"/>
    <property type="project" value="InterPro"/>
</dbReference>
<dbReference type="OrthoDB" id="10062522at2759"/>
<name>A0A8S9XKA9_APOLU</name>
<gene>
    <name evidence="3" type="ORF">GE061_017169</name>
</gene>
<dbReference type="Proteomes" id="UP000466442">
    <property type="component" value="Unassembled WGS sequence"/>
</dbReference>
<feature type="domain" description="HTH psq-type" evidence="2">
    <location>
        <begin position="13"/>
        <end position="53"/>
    </location>
</feature>
<dbReference type="InterPro" id="IPR009057">
    <property type="entry name" value="Homeodomain-like_sf"/>
</dbReference>